<gene>
    <name evidence="3" type="ORF">NE675_10145</name>
</gene>
<proteinExistence type="predicted"/>
<feature type="chain" id="PRO_5045562708" description="Lipoprotein" evidence="2">
    <location>
        <begin position="23"/>
        <end position="181"/>
    </location>
</feature>
<evidence type="ECO:0000313" key="3">
    <source>
        <dbReference type="EMBL" id="MCQ5343377.1"/>
    </source>
</evidence>
<feature type="compositionally biased region" description="Basic and acidic residues" evidence="1">
    <location>
        <begin position="40"/>
        <end position="58"/>
    </location>
</feature>
<keyword evidence="4" id="KW-1185">Reference proteome</keyword>
<feature type="region of interest" description="Disordered" evidence="1">
    <location>
        <begin position="25"/>
        <end position="60"/>
    </location>
</feature>
<dbReference type="EMBL" id="JANGEW010000021">
    <property type="protein sequence ID" value="MCQ5343377.1"/>
    <property type="molecule type" value="Genomic_DNA"/>
</dbReference>
<evidence type="ECO:0000256" key="1">
    <source>
        <dbReference type="SAM" id="MobiDB-lite"/>
    </source>
</evidence>
<name>A0ABT1SU34_9FIRM</name>
<dbReference type="RefSeq" id="WP_062412284.1">
    <property type="nucleotide sequence ID" value="NZ_JAJCIO010000024.1"/>
</dbReference>
<evidence type="ECO:0000256" key="2">
    <source>
        <dbReference type="SAM" id="SignalP"/>
    </source>
</evidence>
<dbReference type="PROSITE" id="PS51257">
    <property type="entry name" value="PROKAR_LIPOPROTEIN"/>
    <property type="match status" value="1"/>
</dbReference>
<organism evidence="3 4">
    <name type="scientific">Megasphaera massiliensis</name>
    <dbReference type="NCBI Taxonomy" id="1232428"/>
    <lineage>
        <taxon>Bacteria</taxon>
        <taxon>Bacillati</taxon>
        <taxon>Bacillota</taxon>
        <taxon>Negativicutes</taxon>
        <taxon>Veillonellales</taxon>
        <taxon>Veillonellaceae</taxon>
        <taxon>Megasphaera</taxon>
    </lineage>
</organism>
<feature type="compositionally biased region" description="Low complexity" evidence="1">
    <location>
        <begin position="26"/>
        <end position="39"/>
    </location>
</feature>
<reference evidence="3 4" key="1">
    <citation type="submission" date="2022-06" db="EMBL/GenBank/DDBJ databases">
        <title>Isolation of gut microbiota from human fecal samples.</title>
        <authorList>
            <person name="Pamer E.G."/>
            <person name="Barat B."/>
            <person name="Waligurski E."/>
            <person name="Medina S."/>
            <person name="Paddock L."/>
            <person name="Mostad J."/>
        </authorList>
    </citation>
    <scope>NUCLEOTIDE SEQUENCE [LARGE SCALE GENOMIC DNA]</scope>
    <source>
        <strain evidence="3 4">DFI.1.1</strain>
    </source>
</reference>
<evidence type="ECO:0008006" key="5">
    <source>
        <dbReference type="Google" id="ProtNLM"/>
    </source>
</evidence>
<dbReference type="Proteomes" id="UP001206692">
    <property type="component" value="Unassembled WGS sequence"/>
</dbReference>
<accession>A0ABT1SU34</accession>
<feature type="signal peptide" evidence="2">
    <location>
        <begin position="1"/>
        <end position="22"/>
    </location>
</feature>
<protein>
    <recommendedName>
        <fullName evidence="5">Lipoprotein</fullName>
    </recommendedName>
</protein>
<keyword evidence="2" id="KW-0732">Signal</keyword>
<comment type="caution">
    <text evidence="3">The sequence shown here is derived from an EMBL/GenBank/DDBJ whole genome shotgun (WGS) entry which is preliminary data.</text>
</comment>
<sequence length="181" mass="20073">MKRYLAMFLMLCTLLTAGCSTAVPTDSQQKEQTQTQQQSKDTKSNQDTKSQTESKEKAVATLPTIGDTQKAWEDEWGHPYSQGDTIRVFHNGRYQVVFENGRAVTVTIALKDGEDLNISDLLPEDAQKQSSSSKDIGGTTMTVQKWHSDTLEQAFSSTKGNFTVMKQSGTIIIDCTPNLKK</sequence>
<evidence type="ECO:0000313" key="4">
    <source>
        <dbReference type="Proteomes" id="UP001206692"/>
    </source>
</evidence>